<protein>
    <recommendedName>
        <fullName evidence="2">DUF3987 domain-containing protein</fullName>
    </recommendedName>
</protein>
<sequence>ARKVQDPRGNRTNLYIVGVAPSGRGKDHARKVNKNVLFHAGLGHLEGNEDFASDSGLLKAVELQPAILFQVDEIGRMLKTIGDARHSYLYNISTVLMKLYSSADTVFHGKAYADHQRNAEIDQPCVVLYGLTVPEYLFDSLTVENLSDGFLARLMIFEVTDNPRRQRVPQRPVPHSIIEAARWWGDFIRSGNLAQQHPEPVVVEYTDEAGMLFDALADRVEAEAEHGDLPAQTLWARVEEKACRLALVYACSRDREQLV</sequence>
<feature type="non-terminal residue" evidence="1">
    <location>
        <position position="1"/>
    </location>
</feature>
<evidence type="ECO:0008006" key="2">
    <source>
        <dbReference type="Google" id="ProtNLM"/>
    </source>
</evidence>
<name>X0WQM3_9ZZZZ</name>
<dbReference type="EMBL" id="BARS01034726">
    <property type="protein sequence ID" value="GAG25492.1"/>
    <property type="molecule type" value="Genomic_DNA"/>
</dbReference>
<organism evidence="1">
    <name type="scientific">marine sediment metagenome</name>
    <dbReference type="NCBI Taxonomy" id="412755"/>
    <lineage>
        <taxon>unclassified sequences</taxon>
        <taxon>metagenomes</taxon>
        <taxon>ecological metagenomes</taxon>
    </lineage>
</organism>
<accession>X0WQM3</accession>
<dbReference type="InterPro" id="IPR025048">
    <property type="entry name" value="DUF3987"/>
</dbReference>
<evidence type="ECO:0000313" key="1">
    <source>
        <dbReference type="EMBL" id="GAG25492.1"/>
    </source>
</evidence>
<dbReference type="Pfam" id="PF13148">
    <property type="entry name" value="DUF3987"/>
    <property type="match status" value="1"/>
</dbReference>
<proteinExistence type="predicted"/>
<gene>
    <name evidence="1" type="ORF">S01H1_53610</name>
</gene>
<dbReference type="AlphaFoldDB" id="X0WQM3"/>
<comment type="caution">
    <text evidence="1">The sequence shown here is derived from an EMBL/GenBank/DDBJ whole genome shotgun (WGS) entry which is preliminary data.</text>
</comment>
<reference evidence="1" key="1">
    <citation type="journal article" date="2014" name="Front. Microbiol.">
        <title>High frequency of phylogenetically diverse reductive dehalogenase-homologous genes in deep subseafloor sedimentary metagenomes.</title>
        <authorList>
            <person name="Kawai M."/>
            <person name="Futagami T."/>
            <person name="Toyoda A."/>
            <person name="Takaki Y."/>
            <person name="Nishi S."/>
            <person name="Hori S."/>
            <person name="Arai W."/>
            <person name="Tsubouchi T."/>
            <person name="Morono Y."/>
            <person name="Uchiyama I."/>
            <person name="Ito T."/>
            <person name="Fujiyama A."/>
            <person name="Inagaki F."/>
            <person name="Takami H."/>
        </authorList>
    </citation>
    <scope>NUCLEOTIDE SEQUENCE</scope>
    <source>
        <strain evidence="1">Expedition CK06-06</strain>
    </source>
</reference>
<feature type="non-terminal residue" evidence="1">
    <location>
        <position position="259"/>
    </location>
</feature>